<gene>
    <name evidence="1" type="ORF">PCC79_13835</name>
</gene>
<dbReference type="Gene3D" id="1.10.1780.10">
    <property type="entry name" value="Clp, N-terminal domain"/>
    <property type="match status" value="1"/>
</dbReference>
<dbReference type="EMBL" id="CP115965">
    <property type="protein sequence ID" value="WZW97960.1"/>
    <property type="molecule type" value="Genomic_DNA"/>
</dbReference>
<evidence type="ECO:0000313" key="1">
    <source>
        <dbReference type="EMBL" id="WZW97960.1"/>
    </source>
</evidence>
<dbReference type="InterPro" id="IPR036628">
    <property type="entry name" value="Clp_N_dom_sf"/>
</dbReference>
<protein>
    <recommendedName>
        <fullName evidence="3">Clp protease</fullName>
    </recommendedName>
</protein>
<proteinExistence type="predicted"/>
<dbReference type="Gene3D" id="3.30.530.20">
    <property type="match status" value="1"/>
</dbReference>
<name>A0ABZ3C595_9ACTN</name>
<sequence length="316" mass="33982">MKIALSMHWITAAWRESARTGARAIDVDHLYLGLLALGGAAARLLGRHGISLASARERAKEAQADGVRALGLDPTPLELPPRPLTDLGEADVQFTAPARALYDDLVKAPDSFALLVGLLKGSEQVRRLVDADGVAPNELVPELRAGSDDPVRAEPVPPTPGLLPAPARAVRISGFVSLPPERLAAVLADPVSLTWWAYDPDRAEVTPGGEAARLRVGRSTMGVRFHLTQRESEGRHSLAWLEEITDGEFAGQPLRHDRFEIVAAPGGSELTLTRSYRLFRLSGRLLAPFTGWMIAIGTRHTLQMIAYGAAESPQAG</sequence>
<dbReference type="RefSeq" id="WP_232548299.1">
    <property type="nucleotide sequence ID" value="NZ_CP115965.1"/>
</dbReference>
<accession>A0ABZ3C595</accession>
<evidence type="ECO:0008006" key="3">
    <source>
        <dbReference type="Google" id="ProtNLM"/>
    </source>
</evidence>
<dbReference type="InterPro" id="IPR023393">
    <property type="entry name" value="START-like_dom_sf"/>
</dbReference>
<dbReference type="SUPFAM" id="SSF55961">
    <property type="entry name" value="Bet v1-like"/>
    <property type="match status" value="1"/>
</dbReference>
<keyword evidence="2" id="KW-1185">Reference proteome</keyword>
<dbReference type="Proteomes" id="UP001434337">
    <property type="component" value="Chromosome"/>
</dbReference>
<reference evidence="1 2" key="1">
    <citation type="journal article" date="2023" name="Environ Microbiome">
        <title>A coral-associated actinobacterium mitigates coral bleaching under heat stress.</title>
        <authorList>
            <person name="Li J."/>
            <person name="Zou Y."/>
            <person name="Li Q."/>
            <person name="Zhang J."/>
            <person name="Bourne D.G."/>
            <person name="Lyu Y."/>
            <person name="Liu C."/>
            <person name="Zhang S."/>
        </authorList>
    </citation>
    <scope>NUCLEOTIDE SEQUENCE [LARGE SCALE GENOMIC DNA]</scope>
    <source>
        <strain evidence="1 2">SCSIO 13291</strain>
    </source>
</reference>
<organism evidence="1 2">
    <name type="scientific">Propioniciclava soli</name>
    <dbReference type="NCBI Taxonomy" id="2775081"/>
    <lineage>
        <taxon>Bacteria</taxon>
        <taxon>Bacillati</taxon>
        <taxon>Actinomycetota</taxon>
        <taxon>Actinomycetes</taxon>
        <taxon>Propionibacteriales</taxon>
        <taxon>Propionibacteriaceae</taxon>
        <taxon>Propioniciclava</taxon>
    </lineage>
</organism>
<evidence type="ECO:0000313" key="2">
    <source>
        <dbReference type="Proteomes" id="UP001434337"/>
    </source>
</evidence>